<dbReference type="Proteomes" id="UP000796880">
    <property type="component" value="Unassembled WGS sequence"/>
</dbReference>
<dbReference type="OrthoDB" id="331948at2759"/>
<protein>
    <submittedName>
        <fullName evidence="2">Uncharacterized protein</fullName>
    </submittedName>
</protein>
<evidence type="ECO:0000256" key="1">
    <source>
        <dbReference type="SAM" id="Phobius"/>
    </source>
</evidence>
<gene>
    <name evidence="2" type="ORF">FNV43_RR02474</name>
</gene>
<evidence type="ECO:0000313" key="3">
    <source>
        <dbReference type="Proteomes" id="UP000796880"/>
    </source>
</evidence>
<feature type="transmembrane region" description="Helical" evidence="1">
    <location>
        <begin position="5"/>
        <end position="24"/>
    </location>
</feature>
<dbReference type="EMBL" id="VOIH02000001">
    <property type="protein sequence ID" value="KAF3457814.1"/>
    <property type="molecule type" value="Genomic_DNA"/>
</dbReference>
<organism evidence="2 3">
    <name type="scientific">Rhamnella rubrinervis</name>
    <dbReference type="NCBI Taxonomy" id="2594499"/>
    <lineage>
        <taxon>Eukaryota</taxon>
        <taxon>Viridiplantae</taxon>
        <taxon>Streptophyta</taxon>
        <taxon>Embryophyta</taxon>
        <taxon>Tracheophyta</taxon>
        <taxon>Spermatophyta</taxon>
        <taxon>Magnoliopsida</taxon>
        <taxon>eudicotyledons</taxon>
        <taxon>Gunneridae</taxon>
        <taxon>Pentapetalae</taxon>
        <taxon>rosids</taxon>
        <taxon>fabids</taxon>
        <taxon>Rosales</taxon>
        <taxon>Rhamnaceae</taxon>
        <taxon>rhamnoid group</taxon>
        <taxon>Rhamneae</taxon>
        <taxon>Rhamnella</taxon>
    </lineage>
</organism>
<keyword evidence="1" id="KW-0812">Transmembrane</keyword>
<comment type="caution">
    <text evidence="2">The sequence shown here is derived from an EMBL/GenBank/DDBJ whole genome shotgun (WGS) entry which is preliminary data.</text>
</comment>
<keyword evidence="1" id="KW-0472">Membrane</keyword>
<dbReference type="AlphaFoldDB" id="A0A8K0HTR4"/>
<sequence length="109" mass="11940">MLAVLLLMGFVYYTMIFIFIEDWVGLQSSAGSLNALIFTFLVSLCLSLSSFAFSLTQVLSQLPLYLMLKKLGSRMKSAGKIAYNQDTTTSVLHTSLQGLIIAESAEGVF</sequence>
<name>A0A8K0HTR4_9ROSA</name>
<evidence type="ECO:0000313" key="2">
    <source>
        <dbReference type="EMBL" id="KAF3457814.1"/>
    </source>
</evidence>
<keyword evidence="3" id="KW-1185">Reference proteome</keyword>
<feature type="transmembrane region" description="Helical" evidence="1">
    <location>
        <begin position="36"/>
        <end position="66"/>
    </location>
</feature>
<reference evidence="2" key="1">
    <citation type="submission" date="2020-03" db="EMBL/GenBank/DDBJ databases">
        <title>A high-quality chromosome-level genome assembly of a woody plant with both climbing and erect habits, Rhamnella rubrinervis.</title>
        <authorList>
            <person name="Lu Z."/>
            <person name="Yang Y."/>
            <person name="Zhu X."/>
            <person name="Sun Y."/>
        </authorList>
    </citation>
    <scope>NUCLEOTIDE SEQUENCE</scope>
    <source>
        <strain evidence="2">BYM</strain>
        <tissue evidence="2">Leaf</tissue>
    </source>
</reference>
<proteinExistence type="predicted"/>
<accession>A0A8K0HTR4</accession>
<keyword evidence="1" id="KW-1133">Transmembrane helix</keyword>